<gene>
    <name evidence="2" type="ORF">AVEN_49109_1</name>
</gene>
<name>A0A4Y2BZF1_ARAVE</name>
<reference evidence="2 3" key="1">
    <citation type="journal article" date="2019" name="Sci. Rep.">
        <title>Orb-weaving spider Araneus ventricosus genome elucidates the spidroin gene catalogue.</title>
        <authorList>
            <person name="Kono N."/>
            <person name="Nakamura H."/>
            <person name="Ohtoshi R."/>
            <person name="Moran D.A.P."/>
            <person name="Shinohara A."/>
            <person name="Yoshida Y."/>
            <person name="Fujiwara M."/>
            <person name="Mori M."/>
            <person name="Tomita M."/>
            <person name="Arakawa K."/>
        </authorList>
    </citation>
    <scope>NUCLEOTIDE SEQUENCE [LARGE SCALE GENOMIC DNA]</scope>
</reference>
<evidence type="ECO:0000313" key="2">
    <source>
        <dbReference type="EMBL" id="GBL97590.1"/>
    </source>
</evidence>
<dbReference type="Proteomes" id="UP000499080">
    <property type="component" value="Unassembled WGS sequence"/>
</dbReference>
<accession>A0A4Y2BZF1</accession>
<protein>
    <submittedName>
        <fullName evidence="2">Uncharacterized protein</fullName>
    </submittedName>
</protein>
<evidence type="ECO:0000256" key="1">
    <source>
        <dbReference type="SAM" id="MobiDB-lite"/>
    </source>
</evidence>
<evidence type="ECO:0000313" key="3">
    <source>
        <dbReference type="Proteomes" id="UP000499080"/>
    </source>
</evidence>
<organism evidence="2 3">
    <name type="scientific">Araneus ventricosus</name>
    <name type="common">Orbweaver spider</name>
    <name type="synonym">Epeira ventricosa</name>
    <dbReference type="NCBI Taxonomy" id="182803"/>
    <lineage>
        <taxon>Eukaryota</taxon>
        <taxon>Metazoa</taxon>
        <taxon>Ecdysozoa</taxon>
        <taxon>Arthropoda</taxon>
        <taxon>Chelicerata</taxon>
        <taxon>Arachnida</taxon>
        <taxon>Araneae</taxon>
        <taxon>Araneomorphae</taxon>
        <taxon>Entelegynae</taxon>
        <taxon>Araneoidea</taxon>
        <taxon>Araneidae</taxon>
        <taxon>Araneus</taxon>
    </lineage>
</organism>
<dbReference type="EMBL" id="BGPR01000131">
    <property type="protein sequence ID" value="GBL97590.1"/>
    <property type="molecule type" value="Genomic_DNA"/>
</dbReference>
<feature type="region of interest" description="Disordered" evidence="1">
    <location>
        <begin position="54"/>
        <end position="78"/>
    </location>
</feature>
<keyword evidence="3" id="KW-1185">Reference proteome</keyword>
<sequence>METWIHGDTANNFNLYSAASWRKRENIFLAVYVIYRPSSLLRTIAATGVESGVSSSTVDSRLTGIGLSGTTPPPKKKEEQIAGVGMCGKTAFLSTLPIVLDSSSRPRLQPGSS</sequence>
<proteinExistence type="predicted"/>
<dbReference type="AlphaFoldDB" id="A0A4Y2BZF1"/>
<comment type="caution">
    <text evidence="2">The sequence shown here is derived from an EMBL/GenBank/DDBJ whole genome shotgun (WGS) entry which is preliminary data.</text>
</comment>